<keyword evidence="2" id="KW-1185">Reference proteome</keyword>
<dbReference type="STRING" id="1317122.ATO12_05630"/>
<accession>A0A023BP47</accession>
<evidence type="ECO:0000313" key="2">
    <source>
        <dbReference type="Proteomes" id="UP000023541"/>
    </source>
</evidence>
<protein>
    <submittedName>
        <fullName evidence="1">Uncharacterized protein</fullName>
    </submittedName>
</protein>
<evidence type="ECO:0000313" key="1">
    <source>
        <dbReference type="EMBL" id="EZH71860.1"/>
    </source>
</evidence>
<dbReference type="AlphaFoldDB" id="A0A023BP47"/>
<comment type="caution">
    <text evidence="1">The sequence shown here is derived from an EMBL/GenBank/DDBJ whole genome shotgun (WGS) entry which is preliminary data.</text>
</comment>
<proteinExistence type="predicted"/>
<dbReference type="EMBL" id="AQRA01000011">
    <property type="protein sequence ID" value="EZH71860.1"/>
    <property type="molecule type" value="Genomic_DNA"/>
</dbReference>
<reference evidence="1 2" key="1">
    <citation type="submission" date="2014-04" db="EMBL/GenBank/DDBJ databases">
        <title>Aquimarina sp. 22II-S11-z7 Genome Sequencing.</title>
        <authorList>
            <person name="Lai Q."/>
        </authorList>
    </citation>
    <scope>NUCLEOTIDE SEQUENCE [LARGE SCALE GENOMIC DNA]</scope>
    <source>
        <strain evidence="1 2">22II-S11-z7</strain>
    </source>
</reference>
<gene>
    <name evidence="1" type="ORF">ATO12_05630</name>
</gene>
<dbReference type="Proteomes" id="UP000023541">
    <property type="component" value="Unassembled WGS sequence"/>
</dbReference>
<name>A0A023BP47_9FLAO</name>
<sequence>MIVKYKMKIQQYDYIIKYLGLFLIHLSYQSFLSIKTSIVDVKTNAGKAAAVRTGAKYLNSREDIKCIEILL</sequence>
<organism evidence="1 2">
    <name type="scientific">Aquimarina atlantica</name>
    <dbReference type="NCBI Taxonomy" id="1317122"/>
    <lineage>
        <taxon>Bacteria</taxon>
        <taxon>Pseudomonadati</taxon>
        <taxon>Bacteroidota</taxon>
        <taxon>Flavobacteriia</taxon>
        <taxon>Flavobacteriales</taxon>
        <taxon>Flavobacteriaceae</taxon>
        <taxon>Aquimarina</taxon>
    </lineage>
</organism>